<sequence>MGTPMATAGFDTAVRVPAAEAPSPEGPRRRTRALLHVAWIGALALAAGLRVGRFGFHPSDQGFILAQSWRVLHGEIPHTDIISARPLGSAVLHVLDFAIPAPLFVSSSVLSMVEIIMGTVALAVLVTRKPLLTWGPGLTGLVAAAALLNLNSFPLMAWHTIDGIALTALGAWALDSGLRSGNPLARRAGLVLFGLAPLVKQSFAPAALVGLAWLALHPSTRRPVRWPRILVDLCCLGACGAGYVGVVALDGGFTTMADQLTGGLPAYAERLLTFWDGASIRFVWPVLAVVIVMAGIALVRRRGDRFRALHGVFLLVGAAVVVRVVVRGGFSAELRWADILWWAAVAAVLLAGVLAHRPPWPALLVPALGLMISLSWGQDTPTLLAGSLALTVAVVLADGLPAVPWRRQERLVAAGALGLAAVVAASVLVVKKHDEGAYLDVSHDRLTEDLGTVTPAMAGVRTNPGTYAYLAQIEDCVRRFPAADVAVLANNPFAYPAFGLHNPFPLEWPLPLEVVADAPQRMLDTAAGLNARGDYLVLFQTVDPDVLAKGGPVPATVSADAPIIDYLGVENGIRDALHGTPVTCGSFVGRWAPR</sequence>
<feature type="transmembrane region" description="Helical" evidence="1">
    <location>
        <begin position="383"/>
        <end position="404"/>
    </location>
</feature>
<reference evidence="2 3" key="1">
    <citation type="journal article" date="2019" name="Int. J. Syst. Evol. Microbiol.">
        <title>The Global Catalogue of Microorganisms (GCM) 10K type strain sequencing project: providing services to taxonomists for standard genome sequencing and annotation.</title>
        <authorList>
            <consortium name="The Broad Institute Genomics Platform"/>
            <consortium name="The Broad Institute Genome Sequencing Center for Infectious Disease"/>
            <person name="Wu L."/>
            <person name="Ma J."/>
        </authorList>
    </citation>
    <scope>NUCLEOTIDE SEQUENCE [LARGE SCALE GENOMIC DNA]</scope>
    <source>
        <strain evidence="2 3">JCM 14545</strain>
    </source>
</reference>
<feature type="transmembrane region" description="Helical" evidence="1">
    <location>
        <begin position="103"/>
        <end position="124"/>
    </location>
</feature>
<keyword evidence="3" id="KW-1185">Reference proteome</keyword>
<dbReference type="Proteomes" id="UP001501116">
    <property type="component" value="Unassembled WGS sequence"/>
</dbReference>
<evidence type="ECO:0000256" key="1">
    <source>
        <dbReference type="SAM" id="Phobius"/>
    </source>
</evidence>
<accession>A0ABN2RQT2</accession>
<dbReference type="EMBL" id="BAAANN010000024">
    <property type="protein sequence ID" value="GAA1973315.1"/>
    <property type="molecule type" value="Genomic_DNA"/>
</dbReference>
<keyword evidence="1" id="KW-0812">Transmembrane</keyword>
<organism evidence="2 3">
    <name type="scientific">Amycolatopsis minnesotensis</name>
    <dbReference type="NCBI Taxonomy" id="337894"/>
    <lineage>
        <taxon>Bacteria</taxon>
        <taxon>Bacillati</taxon>
        <taxon>Actinomycetota</taxon>
        <taxon>Actinomycetes</taxon>
        <taxon>Pseudonocardiales</taxon>
        <taxon>Pseudonocardiaceae</taxon>
        <taxon>Amycolatopsis</taxon>
    </lineage>
</organism>
<feature type="transmembrane region" description="Helical" evidence="1">
    <location>
        <begin position="411"/>
        <end position="430"/>
    </location>
</feature>
<protein>
    <recommendedName>
        <fullName evidence="4">Glycosyltransferase RgtA/B/C/D-like domain-containing protein</fullName>
    </recommendedName>
</protein>
<keyword evidence="1" id="KW-0472">Membrane</keyword>
<feature type="transmembrane region" description="Helical" evidence="1">
    <location>
        <begin position="131"/>
        <end position="150"/>
    </location>
</feature>
<feature type="transmembrane region" description="Helical" evidence="1">
    <location>
        <begin position="311"/>
        <end position="330"/>
    </location>
</feature>
<gene>
    <name evidence="2" type="ORF">GCM10009754_55170</name>
</gene>
<evidence type="ECO:0000313" key="3">
    <source>
        <dbReference type="Proteomes" id="UP001501116"/>
    </source>
</evidence>
<feature type="transmembrane region" description="Helical" evidence="1">
    <location>
        <begin position="282"/>
        <end position="299"/>
    </location>
</feature>
<feature type="transmembrane region" description="Helical" evidence="1">
    <location>
        <begin position="360"/>
        <end position="377"/>
    </location>
</feature>
<evidence type="ECO:0000313" key="2">
    <source>
        <dbReference type="EMBL" id="GAA1973315.1"/>
    </source>
</evidence>
<name>A0ABN2RQT2_9PSEU</name>
<feature type="transmembrane region" description="Helical" evidence="1">
    <location>
        <begin position="33"/>
        <end position="51"/>
    </location>
</feature>
<evidence type="ECO:0008006" key="4">
    <source>
        <dbReference type="Google" id="ProtNLM"/>
    </source>
</evidence>
<comment type="caution">
    <text evidence="2">The sequence shown here is derived from an EMBL/GenBank/DDBJ whole genome shotgun (WGS) entry which is preliminary data.</text>
</comment>
<keyword evidence="1" id="KW-1133">Transmembrane helix</keyword>
<feature type="transmembrane region" description="Helical" evidence="1">
    <location>
        <begin position="190"/>
        <end position="216"/>
    </location>
</feature>
<feature type="transmembrane region" description="Helical" evidence="1">
    <location>
        <begin position="336"/>
        <end position="355"/>
    </location>
</feature>
<proteinExistence type="predicted"/>